<dbReference type="GO" id="GO:0000976">
    <property type="term" value="F:transcription cis-regulatory region binding"/>
    <property type="evidence" value="ECO:0007669"/>
    <property type="project" value="TreeGrafter"/>
</dbReference>
<dbReference type="AlphaFoldDB" id="A0A1G7ARP6"/>
<accession>A0A1G7ARP6</accession>
<dbReference type="PANTHER" id="PTHR30055">
    <property type="entry name" value="HTH-TYPE TRANSCRIPTIONAL REGULATOR RUTR"/>
    <property type="match status" value="1"/>
</dbReference>
<dbReference type="InterPro" id="IPR009057">
    <property type="entry name" value="Homeodomain-like_sf"/>
</dbReference>
<keyword evidence="3 5" id="KW-0238">DNA-binding</keyword>
<dbReference type="PROSITE" id="PS50977">
    <property type="entry name" value="HTH_TETR_2"/>
    <property type="match status" value="1"/>
</dbReference>
<gene>
    <name evidence="7" type="ORF">SAMN04489747_2688</name>
</gene>
<dbReference type="Pfam" id="PF02909">
    <property type="entry name" value="TetR_C_1"/>
    <property type="match status" value="1"/>
</dbReference>
<dbReference type="GO" id="GO:0003700">
    <property type="term" value="F:DNA-binding transcription factor activity"/>
    <property type="evidence" value="ECO:0007669"/>
    <property type="project" value="TreeGrafter"/>
</dbReference>
<evidence type="ECO:0000259" key="6">
    <source>
        <dbReference type="PROSITE" id="PS50977"/>
    </source>
</evidence>
<keyword evidence="8" id="KW-1185">Reference proteome</keyword>
<dbReference type="RefSeq" id="WP_090594251.1">
    <property type="nucleotide sequence ID" value="NZ_LT629688.1"/>
</dbReference>
<dbReference type="OrthoDB" id="3819648at2"/>
<proteinExistence type="predicted"/>
<dbReference type="SUPFAM" id="SSF46689">
    <property type="entry name" value="Homeodomain-like"/>
    <property type="match status" value="1"/>
</dbReference>
<keyword evidence="1" id="KW-0678">Repressor</keyword>
<dbReference type="Pfam" id="PF00440">
    <property type="entry name" value="TetR_N"/>
    <property type="match status" value="1"/>
</dbReference>
<evidence type="ECO:0000256" key="1">
    <source>
        <dbReference type="ARBA" id="ARBA00022491"/>
    </source>
</evidence>
<dbReference type="InterPro" id="IPR001647">
    <property type="entry name" value="HTH_TetR"/>
</dbReference>
<dbReference type="InterPro" id="IPR050109">
    <property type="entry name" value="HTH-type_TetR-like_transc_reg"/>
</dbReference>
<evidence type="ECO:0000313" key="8">
    <source>
        <dbReference type="Proteomes" id="UP000198546"/>
    </source>
</evidence>
<feature type="domain" description="HTH tetR-type" evidence="6">
    <location>
        <begin position="2"/>
        <end position="62"/>
    </location>
</feature>
<evidence type="ECO:0000256" key="2">
    <source>
        <dbReference type="ARBA" id="ARBA00023015"/>
    </source>
</evidence>
<protein>
    <submittedName>
        <fullName evidence="7">Tetracyclin repressor, C-terminal all-alpha domain</fullName>
    </submittedName>
</protein>
<feature type="DNA-binding region" description="H-T-H motif" evidence="5">
    <location>
        <begin position="25"/>
        <end position="44"/>
    </location>
</feature>
<name>A0A1G7ARP6_9ACTN</name>
<dbReference type="GO" id="GO:0046677">
    <property type="term" value="P:response to antibiotic"/>
    <property type="evidence" value="ECO:0007669"/>
    <property type="project" value="InterPro"/>
</dbReference>
<dbReference type="InterPro" id="IPR004111">
    <property type="entry name" value="Repressor_TetR_C"/>
</dbReference>
<dbReference type="Gene3D" id="1.10.357.10">
    <property type="entry name" value="Tetracycline Repressor, domain 2"/>
    <property type="match status" value="1"/>
</dbReference>
<dbReference type="PANTHER" id="PTHR30055:SF151">
    <property type="entry name" value="TRANSCRIPTIONAL REGULATORY PROTEIN"/>
    <property type="match status" value="1"/>
</dbReference>
<dbReference type="EMBL" id="LT629688">
    <property type="protein sequence ID" value="SDE16675.1"/>
    <property type="molecule type" value="Genomic_DNA"/>
</dbReference>
<evidence type="ECO:0000256" key="4">
    <source>
        <dbReference type="ARBA" id="ARBA00023163"/>
    </source>
</evidence>
<dbReference type="Proteomes" id="UP000198546">
    <property type="component" value="Chromosome i"/>
</dbReference>
<evidence type="ECO:0000313" key="7">
    <source>
        <dbReference type="EMBL" id="SDE16675.1"/>
    </source>
</evidence>
<dbReference type="STRING" id="675864.SAMN04489747_2688"/>
<sequence length="196" mass="21018">MRNRRADVVERALDVLDRYGLADLTVRRLASELGLQPSALYHHFASKQALLAAVAEEVLTRRPRRPRPDAWDDRVRVVCSELRDAVLAYRDGAELVATVHAFGMGASAPGRELVEVLEQAGCPTPLARTASRTLLHFVFGHAGDEQAHLQAGSAGAIPNDVRERADLLGPDDFASGLDLVVAGIASRLGAPVSGGR</sequence>
<keyword evidence="2" id="KW-0805">Transcription regulation</keyword>
<keyword evidence="4" id="KW-0804">Transcription</keyword>
<dbReference type="InterPro" id="IPR036271">
    <property type="entry name" value="Tet_transcr_reg_TetR-rel_C_sf"/>
</dbReference>
<dbReference type="Gene3D" id="1.10.10.60">
    <property type="entry name" value="Homeodomain-like"/>
    <property type="match status" value="1"/>
</dbReference>
<dbReference type="SUPFAM" id="SSF48498">
    <property type="entry name" value="Tetracyclin repressor-like, C-terminal domain"/>
    <property type="match status" value="1"/>
</dbReference>
<organism evidence="7 8">
    <name type="scientific">Auraticoccus monumenti</name>
    <dbReference type="NCBI Taxonomy" id="675864"/>
    <lineage>
        <taxon>Bacteria</taxon>
        <taxon>Bacillati</taxon>
        <taxon>Actinomycetota</taxon>
        <taxon>Actinomycetes</taxon>
        <taxon>Propionibacteriales</taxon>
        <taxon>Propionibacteriaceae</taxon>
        <taxon>Auraticoccus</taxon>
    </lineage>
</organism>
<dbReference type="InterPro" id="IPR003012">
    <property type="entry name" value="Tet_transcr_reg_TetR"/>
</dbReference>
<dbReference type="PRINTS" id="PR00400">
    <property type="entry name" value="TETREPRESSOR"/>
</dbReference>
<evidence type="ECO:0000256" key="5">
    <source>
        <dbReference type="PROSITE-ProRule" id="PRU00335"/>
    </source>
</evidence>
<evidence type="ECO:0000256" key="3">
    <source>
        <dbReference type="ARBA" id="ARBA00023125"/>
    </source>
</evidence>
<dbReference type="PRINTS" id="PR00455">
    <property type="entry name" value="HTHTETR"/>
</dbReference>
<reference evidence="7 8" key="1">
    <citation type="submission" date="2016-10" db="EMBL/GenBank/DDBJ databases">
        <authorList>
            <person name="de Groot N.N."/>
        </authorList>
    </citation>
    <scope>NUCLEOTIDE SEQUENCE [LARGE SCALE GENOMIC DNA]</scope>
    <source>
        <strain evidence="7 8">MON 2.2</strain>
    </source>
</reference>
<dbReference type="GO" id="GO:0045892">
    <property type="term" value="P:negative regulation of DNA-templated transcription"/>
    <property type="evidence" value="ECO:0007669"/>
    <property type="project" value="InterPro"/>
</dbReference>